<comment type="caution">
    <text evidence="1">The sequence shown here is derived from an EMBL/GenBank/DDBJ whole genome shotgun (WGS) entry which is preliminary data.</text>
</comment>
<sequence length="441" mass="51031">MVYEDTWEEYQVYQESVRLAKWILAIEVDDTKILEFVSKTETKKKELKKSDTSKKKEPPNLFRIYLTPKRLKIVRKMYQKPKRLRNYATIHRGIQLSTPHTGKISDQYLTNLGENDLPFHEPENIKKWYKTPTFKGLPGIKLPTGGLDLDKTKVGVGGGTSDPKIYNETKVIYQRNRGRPRDKDYRDRFVGVVDEDKHWVGPNLGTINLLSDFNNKDNEYLIWALMGILSSELSNFFLRNSFYGVLITPTALRTFPLPSLVEINNSNIAQLAKEVQALNKCTKMKEDPLLFPKFYPSVELQSSRLIVGKPPDVTLIEKLEKNIKEIIISDSGGAITLVSEKAVDVLVWYLKALSIMGNKIEDILKLPFIDGESCLELVYEEIRFLLEEEDTPIEDLLKEKLKNLDNCVFSLYDIEESDQNWIYKEWPNPKEDIVEEDEENI</sequence>
<protein>
    <submittedName>
        <fullName evidence="1">Uncharacterized protein</fullName>
    </submittedName>
</protein>
<dbReference type="EMBL" id="LAZR01013233">
    <property type="protein sequence ID" value="KKM22910.1"/>
    <property type="molecule type" value="Genomic_DNA"/>
</dbReference>
<evidence type="ECO:0000313" key="1">
    <source>
        <dbReference type="EMBL" id="KKM22910.1"/>
    </source>
</evidence>
<reference evidence="1" key="1">
    <citation type="journal article" date="2015" name="Nature">
        <title>Complex archaea that bridge the gap between prokaryotes and eukaryotes.</title>
        <authorList>
            <person name="Spang A."/>
            <person name="Saw J.H."/>
            <person name="Jorgensen S.L."/>
            <person name="Zaremba-Niedzwiedzka K."/>
            <person name="Martijn J."/>
            <person name="Lind A.E."/>
            <person name="van Eijk R."/>
            <person name="Schleper C."/>
            <person name="Guy L."/>
            <person name="Ettema T.J."/>
        </authorList>
    </citation>
    <scope>NUCLEOTIDE SEQUENCE</scope>
</reference>
<organism evidence="1">
    <name type="scientific">marine sediment metagenome</name>
    <dbReference type="NCBI Taxonomy" id="412755"/>
    <lineage>
        <taxon>unclassified sequences</taxon>
        <taxon>metagenomes</taxon>
        <taxon>ecological metagenomes</taxon>
    </lineage>
</organism>
<proteinExistence type="predicted"/>
<name>A0A0F9L5J2_9ZZZZ</name>
<accession>A0A0F9L5J2</accession>
<dbReference type="AlphaFoldDB" id="A0A0F9L5J2"/>
<gene>
    <name evidence="1" type="ORF">LCGC14_1620550</name>
</gene>